<evidence type="ECO:0000313" key="2">
    <source>
        <dbReference type="Proteomes" id="UP000219452"/>
    </source>
</evidence>
<protein>
    <submittedName>
        <fullName evidence="1">Uncharacterized protein</fullName>
    </submittedName>
</protein>
<dbReference type="AlphaFoldDB" id="A0A286FAV5"/>
<proteinExistence type="predicted"/>
<gene>
    <name evidence="1" type="ORF">SAMN06269250_1364</name>
</gene>
<reference evidence="2" key="1">
    <citation type="submission" date="2017-09" db="EMBL/GenBank/DDBJ databases">
        <authorList>
            <person name="Varghese N."/>
            <person name="Submissions S."/>
        </authorList>
    </citation>
    <scope>NUCLEOTIDE SEQUENCE [LARGE SCALE GENOMIC DNA]</scope>
    <source>
        <strain evidence="2">DSM 29961</strain>
    </source>
</reference>
<dbReference type="EMBL" id="OCNH01000001">
    <property type="protein sequence ID" value="SOD80361.1"/>
    <property type="molecule type" value="Genomic_DNA"/>
</dbReference>
<name>A0A286FAV5_9BACT</name>
<evidence type="ECO:0000313" key="1">
    <source>
        <dbReference type="EMBL" id="SOD80361.1"/>
    </source>
</evidence>
<sequence>MAALTAQLRKETIHYKDDEALKIRESKLQYYVEDLFRVYAARGLGSL</sequence>
<organism evidence="1 2">
    <name type="scientific">Spirosoma fluviale</name>
    <dbReference type="NCBI Taxonomy" id="1597977"/>
    <lineage>
        <taxon>Bacteria</taxon>
        <taxon>Pseudomonadati</taxon>
        <taxon>Bacteroidota</taxon>
        <taxon>Cytophagia</taxon>
        <taxon>Cytophagales</taxon>
        <taxon>Cytophagaceae</taxon>
        <taxon>Spirosoma</taxon>
    </lineage>
</organism>
<keyword evidence="2" id="KW-1185">Reference proteome</keyword>
<accession>A0A286FAV5</accession>
<dbReference type="Proteomes" id="UP000219452">
    <property type="component" value="Unassembled WGS sequence"/>
</dbReference>